<organism evidence="2 3">
    <name type="scientific">Folsomia candida</name>
    <name type="common">Springtail</name>
    <dbReference type="NCBI Taxonomy" id="158441"/>
    <lineage>
        <taxon>Eukaryota</taxon>
        <taxon>Metazoa</taxon>
        <taxon>Ecdysozoa</taxon>
        <taxon>Arthropoda</taxon>
        <taxon>Hexapoda</taxon>
        <taxon>Collembola</taxon>
        <taxon>Entomobryomorpha</taxon>
        <taxon>Isotomoidea</taxon>
        <taxon>Isotomidae</taxon>
        <taxon>Proisotominae</taxon>
        <taxon>Folsomia</taxon>
    </lineage>
</organism>
<feature type="transmembrane region" description="Helical" evidence="1">
    <location>
        <begin position="834"/>
        <end position="852"/>
    </location>
</feature>
<feature type="transmembrane region" description="Helical" evidence="1">
    <location>
        <begin position="892"/>
        <end position="910"/>
    </location>
</feature>
<gene>
    <name evidence="2" type="ORF">Fcan01_27857</name>
</gene>
<dbReference type="EMBL" id="LNIX01000058">
    <property type="protein sequence ID" value="OXA37362.1"/>
    <property type="molecule type" value="Genomic_DNA"/>
</dbReference>
<sequence>MSRTKLKEFFNPEVKKVKKKQKRWPPPGVEPGPLGVTSARYRASGPGPLCYALCYLGCSVSVLKKTDLIPSTLNNTARSTVDLARSLDTGLTSRPAAQQNLATLVVQLQRGFLGDGHIREDDTKQWNLWVPRGDDNSDLKKKGNSIFPDSDVSTDGERLENMLKLRDASLFNCNSSMRVGRTLAFQFFHLSLIEYFLCRDTFFGLRAGLNFYVNNDHHHSYFPFSQGDINKPEYKKLFKFLVQKVVEEKEGGNFQSLLLQAVGRTPIIRTNPAGYNLFQRLLHTSQEFEVILLFHQVDREETERFVYQGSTEDQGRFVKVSHFPEGYPESCGQSDKILRYFTFEEKQGFQIAEDCHDSESNYVSRLDGLTGIILIGTRSNLDLVPIRIMPSLELYLIYFQVTGPRMENRISFFTKNGNSYQIYSQVWYPNYRIFFNVDIENLTYEVTSSGLISVMCKNVLQIVNLSDASIVFKIHLILPVNAGSLIFSPSGDFLFYSPQPSSNFFMLNVAERRSIEIANSALKYGFTFTFDPSHEFLAYTADNSYLNVCFSDDLVQILTVFMQYSMHSCHNYGFASLSGQTCIAYTVDSQLRMLAVSGKNNPSVTPEVEQLNTLNDGIFREYFDGIPVHYVLQSIVIAQFNPSYLLQHSEDPWNPRNYWYYQMHSGTSKLILFNSNNPKLVLVPSIPSSLLVHPFVVRVVTKDISLSKLSVLWYSLNSNLLMQNVRIDTTQKLENYDCRVHVSNLNKSTTAELCRILFLSKTLNFSIAGPESHPASQISFFQLQSIFDDGKLGETQDTTYVFKWVEKKVKFSIVTHRGSESQGMYAFLSPFTRSVWVTLFLFCIIVTVLVQLSKKDEKKFGFGAIDDFFMVTAILLSQTNGDSLKLFRGRNMVAAPILTVWYLAGGYIIANNLYTGEIFSSLTATKRPIVPTTLEELVDSNLPIITTGGHTSKADGYQVHSTLKTSTIPSFVQNFESHKEFVKLCFKLNDQLKFINIHAPSGQIQQFLTNFKTSKVLTSSNISVKVDGTFALMDYTKQLEFFTELIRIYEGRLVIDGKSDNTPFTFISADFGYKNFLMPIFRRTVSHLETMGVEERWKLLQRRKVIAIQLYDWKNPLFKWYFSRQNFINDRLPQREAIPMSVEPIKSRAYLNPAQITVFVPSHPIKFERHGTPQAYRIPKSPRHQKLIRFLQ</sequence>
<dbReference type="AlphaFoldDB" id="A0A226CVF5"/>
<dbReference type="SUPFAM" id="SSF69322">
    <property type="entry name" value="Tricorn protease domain 2"/>
    <property type="match status" value="1"/>
</dbReference>
<reference evidence="2 3" key="1">
    <citation type="submission" date="2015-12" db="EMBL/GenBank/DDBJ databases">
        <title>The genome of Folsomia candida.</title>
        <authorList>
            <person name="Faddeeva A."/>
            <person name="Derks M.F."/>
            <person name="Anvar Y."/>
            <person name="Smit S."/>
            <person name="Van Straalen N."/>
            <person name="Roelofs D."/>
        </authorList>
    </citation>
    <scope>NUCLEOTIDE SEQUENCE [LARGE SCALE GENOMIC DNA]</scope>
    <source>
        <strain evidence="2 3">VU population</strain>
        <tissue evidence="2">Whole body</tissue>
    </source>
</reference>
<evidence type="ECO:0000313" key="3">
    <source>
        <dbReference type="Proteomes" id="UP000198287"/>
    </source>
</evidence>
<dbReference type="Proteomes" id="UP000198287">
    <property type="component" value="Unassembled WGS sequence"/>
</dbReference>
<evidence type="ECO:0000313" key="2">
    <source>
        <dbReference type="EMBL" id="OXA37362.1"/>
    </source>
</evidence>
<dbReference type="Gene3D" id="1.10.287.70">
    <property type="match status" value="1"/>
</dbReference>
<keyword evidence="1" id="KW-0472">Membrane</keyword>
<keyword evidence="3" id="KW-1185">Reference proteome</keyword>
<proteinExistence type="predicted"/>
<comment type="caution">
    <text evidence="2">The sequence shown here is derived from an EMBL/GenBank/DDBJ whole genome shotgun (WGS) entry which is preliminary data.</text>
</comment>
<accession>A0A226CVF5</accession>
<keyword evidence="1" id="KW-0812">Transmembrane</keyword>
<evidence type="ECO:0000256" key="1">
    <source>
        <dbReference type="SAM" id="Phobius"/>
    </source>
</evidence>
<keyword evidence="1" id="KW-1133">Transmembrane helix</keyword>
<name>A0A226CVF5_FOLCA</name>
<protein>
    <submittedName>
        <fullName evidence="2">Uncharacterized protein</fullName>
    </submittedName>
</protein>